<feature type="compositionally biased region" description="Basic and acidic residues" evidence="19">
    <location>
        <begin position="427"/>
        <end position="438"/>
    </location>
</feature>
<evidence type="ECO:0000256" key="2">
    <source>
        <dbReference type="ARBA" id="ARBA00008388"/>
    </source>
</evidence>
<dbReference type="InterPro" id="IPR020456">
    <property type="entry name" value="Acylphosphatase"/>
</dbReference>
<dbReference type="InterPro" id="IPR038659">
    <property type="entry name" value="AOX_sf"/>
</dbReference>
<keyword evidence="23" id="KW-1185">Reference proteome</keyword>
<dbReference type="InterPro" id="IPR001792">
    <property type="entry name" value="Acylphosphatase-like_dom"/>
</dbReference>
<name>M2NB62_BAUPA</name>
<evidence type="ECO:0000256" key="13">
    <source>
        <dbReference type="ARBA" id="ARBA00023128"/>
    </source>
</evidence>
<dbReference type="Gene3D" id="3.30.70.100">
    <property type="match status" value="1"/>
</dbReference>
<evidence type="ECO:0000256" key="19">
    <source>
        <dbReference type="SAM" id="MobiDB-lite"/>
    </source>
</evidence>
<evidence type="ECO:0000259" key="21">
    <source>
        <dbReference type="PROSITE" id="PS51160"/>
    </source>
</evidence>
<evidence type="ECO:0000256" key="5">
    <source>
        <dbReference type="ARBA" id="ARBA00022692"/>
    </source>
</evidence>
<dbReference type="Pfam" id="PF00708">
    <property type="entry name" value="Acylphosphatase"/>
    <property type="match status" value="1"/>
</dbReference>
<keyword evidence="16" id="KW-0378">Hydrolase</keyword>
<dbReference type="GO" id="GO:0098803">
    <property type="term" value="C:respiratory chain complex"/>
    <property type="evidence" value="ECO:0007669"/>
    <property type="project" value="UniProtKB-UniRule"/>
</dbReference>
<feature type="compositionally biased region" description="Polar residues" evidence="19">
    <location>
        <begin position="411"/>
        <end position="425"/>
    </location>
</feature>
<dbReference type="OMA" id="WEHEVEL"/>
<dbReference type="GO" id="GO:0010230">
    <property type="term" value="P:alternative respiration"/>
    <property type="evidence" value="ECO:0007669"/>
    <property type="project" value="TreeGrafter"/>
</dbReference>
<keyword evidence="11 17" id="KW-0560">Oxidoreductase</keyword>
<accession>M2NB62</accession>
<evidence type="ECO:0000256" key="12">
    <source>
        <dbReference type="ARBA" id="ARBA00023004"/>
    </source>
</evidence>
<comment type="similarity">
    <text evidence="18">Belongs to the acylphosphatase family.</text>
</comment>
<dbReference type="RefSeq" id="XP_007677311.1">
    <property type="nucleotide sequence ID" value="XM_007679121.1"/>
</dbReference>
<dbReference type="AlphaFoldDB" id="M2NB62"/>
<gene>
    <name evidence="22" type="ORF">BAUCODRAFT_148923</name>
</gene>
<dbReference type="PROSITE" id="PS51160">
    <property type="entry name" value="ACYLPHOSPHATASE_3"/>
    <property type="match status" value="1"/>
</dbReference>
<evidence type="ECO:0000256" key="11">
    <source>
        <dbReference type="ARBA" id="ARBA00023002"/>
    </source>
</evidence>
<protein>
    <recommendedName>
        <fullName evidence="17">Alternative oxidase</fullName>
        <ecNumber evidence="17">1.-.-.-</ecNumber>
    </recommendedName>
</protein>
<dbReference type="PRINTS" id="PR00112">
    <property type="entry name" value="ACYLPHPHTASE"/>
</dbReference>
<feature type="transmembrane region" description="Helical" evidence="20">
    <location>
        <begin position="311"/>
        <end position="334"/>
    </location>
</feature>
<evidence type="ECO:0000256" key="17">
    <source>
        <dbReference type="RuleBase" id="RU003779"/>
    </source>
</evidence>
<keyword evidence="7" id="KW-0999">Mitochondrion inner membrane</keyword>
<dbReference type="Proteomes" id="UP000011761">
    <property type="component" value="Unassembled WGS sequence"/>
</dbReference>
<comment type="cofactor">
    <cofactor evidence="17">
        <name>Fe cation</name>
        <dbReference type="ChEBI" id="CHEBI:24875"/>
    </cofactor>
    <text evidence="17">Binds 2 iron ions per subunit.</text>
</comment>
<dbReference type="Gene3D" id="1.20.1260.140">
    <property type="entry name" value="Alternative oxidase"/>
    <property type="match status" value="1"/>
</dbReference>
<dbReference type="GeneID" id="19108904"/>
<dbReference type="PANTHER" id="PTHR31803">
    <property type="entry name" value="ALTERNATIVE OXIDASE"/>
    <property type="match status" value="1"/>
</dbReference>
<evidence type="ECO:0000256" key="9">
    <source>
        <dbReference type="ARBA" id="ARBA00022982"/>
    </source>
</evidence>
<feature type="transmembrane region" description="Helical" evidence="20">
    <location>
        <begin position="249"/>
        <end position="270"/>
    </location>
</feature>
<comment type="similarity">
    <text evidence="2 17">Belongs to the alternative oxidase family.</text>
</comment>
<dbReference type="GO" id="GO:0046872">
    <property type="term" value="F:metal ion binding"/>
    <property type="evidence" value="ECO:0007669"/>
    <property type="project" value="UniProtKB-UniRule"/>
</dbReference>
<dbReference type="PANTHER" id="PTHR31803:SF3">
    <property type="entry name" value="ALTERNATIVE OXIDASE"/>
    <property type="match status" value="1"/>
</dbReference>
<evidence type="ECO:0000256" key="16">
    <source>
        <dbReference type="PROSITE-ProRule" id="PRU00520"/>
    </source>
</evidence>
<evidence type="ECO:0000256" key="7">
    <source>
        <dbReference type="ARBA" id="ARBA00022792"/>
    </source>
</evidence>
<keyword evidence="3" id="KW-0813">Transport</keyword>
<evidence type="ECO:0000256" key="10">
    <source>
        <dbReference type="ARBA" id="ARBA00022989"/>
    </source>
</evidence>
<keyword evidence="4 17" id="KW-0679">Respiratory chain</keyword>
<comment type="function">
    <text evidence="15">Catalyzes cyanide-resistant oxygen consumption. May increase respiration when the cytochrome respiratory pathway is restricted, or in response to low temperatures.</text>
</comment>
<keyword evidence="8" id="KW-0809">Transit peptide</keyword>
<evidence type="ECO:0000256" key="4">
    <source>
        <dbReference type="ARBA" id="ARBA00022660"/>
    </source>
</evidence>
<comment type="catalytic activity">
    <reaction evidence="16">
        <text>an acyl phosphate + H2O = a carboxylate + phosphate + H(+)</text>
        <dbReference type="Rhea" id="RHEA:14965"/>
        <dbReference type="ChEBI" id="CHEBI:15377"/>
        <dbReference type="ChEBI" id="CHEBI:15378"/>
        <dbReference type="ChEBI" id="CHEBI:29067"/>
        <dbReference type="ChEBI" id="CHEBI:43474"/>
        <dbReference type="ChEBI" id="CHEBI:59918"/>
        <dbReference type="EC" id="3.6.1.7"/>
    </reaction>
</comment>
<dbReference type="Pfam" id="PF01786">
    <property type="entry name" value="AOX"/>
    <property type="match status" value="1"/>
</dbReference>
<reference evidence="22 23" key="1">
    <citation type="journal article" date="2012" name="PLoS Pathog.">
        <title>Diverse lifestyles and strategies of plant pathogenesis encoded in the genomes of eighteen Dothideomycetes fungi.</title>
        <authorList>
            <person name="Ohm R.A."/>
            <person name="Feau N."/>
            <person name="Henrissat B."/>
            <person name="Schoch C.L."/>
            <person name="Horwitz B.A."/>
            <person name="Barry K.W."/>
            <person name="Condon B.J."/>
            <person name="Copeland A.C."/>
            <person name="Dhillon B."/>
            <person name="Glaser F."/>
            <person name="Hesse C.N."/>
            <person name="Kosti I."/>
            <person name="LaButti K."/>
            <person name="Lindquist E.A."/>
            <person name="Lucas S."/>
            <person name="Salamov A.A."/>
            <person name="Bradshaw R.E."/>
            <person name="Ciuffetti L."/>
            <person name="Hamelin R.C."/>
            <person name="Kema G.H.J."/>
            <person name="Lawrence C."/>
            <person name="Scott J.A."/>
            <person name="Spatafora J.W."/>
            <person name="Turgeon B.G."/>
            <person name="de Wit P.J.G.M."/>
            <person name="Zhong S."/>
            <person name="Goodwin S.B."/>
            <person name="Grigoriev I.V."/>
        </authorList>
    </citation>
    <scope>NUCLEOTIDE SEQUENCE [LARGE SCALE GENOMIC DNA]</scope>
    <source>
        <strain evidence="22 23">UAMH 10762</strain>
    </source>
</reference>
<evidence type="ECO:0000256" key="18">
    <source>
        <dbReference type="RuleBase" id="RU004168"/>
    </source>
</evidence>
<dbReference type="GO" id="GO:0003998">
    <property type="term" value="F:acylphosphatase activity"/>
    <property type="evidence" value="ECO:0007669"/>
    <property type="project" value="UniProtKB-EC"/>
</dbReference>
<evidence type="ECO:0000256" key="1">
    <source>
        <dbReference type="ARBA" id="ARBA00004292"/>
    </source>
</evidence>
<evidence type="ECO:0000313" key="23">
    <source>
        <dbReference type="Proteomes" id="UP000011761"/>
    </source>
</evidence>
<dbReference type="eggNOG" id="ENOG502QSB5">
    <property type="taxonomic scope" value="Eukaryota"/>
</dbReference>
<dbReference type="EC" id="1.-.-.-" evidence="17"/>
<keyword evidence="5 17" id="KW-0812">Transmembrane</keyword>
<dbReference type="GO" id="GO:0009916">
    <property type="term" value="F:alternative oxidase activity"/>
    <property type="evidence" value="ECO:0007669"/>
    <property type="project" value="UniProtKB-UniRule"/>
</dbReference>
<dbReference type="KEGG" id="bcom:BAUCODRAFT_148923"/>
<organism evidence="22 23">
    <name type="scientific">Baudoinia panamericana (strain UAMH 10762)</name>
    <name type="common">Angels' share fungus</name>
    <name type="synonym">Baudoinia compniacensis (strain UAMH 10762)</name>
    <dbReference type="NCBI Taxonomy" id="717646"/>
    <lineage>
        <taxon>Eukaryota</taxon>
        <taxon>Fungi</taxon>
        <taxon>Dikarya</taxon>
        <taxon>Ascomycota</taxon>
        <taxon>Pezizomycotina</taxon>
        <taxon>Dothideomycetes</taxon>
        <taxon>Dothideomycetidae</taxon>
        <taxon>Mycosphaerellales</taxon>
        <taxon>Teratosphaeriaceae</taxon>
        <taxon>Baudoinia</taxon>
    </lineage>
</organism>
<dbReference type="EMBL" id="KB445556">
    <property type="protein sequence ID" value="EMC96090.1"/>
    <property type="molecule type" value="Genomic_DNA"/>
</dbReference>
<comment type="subcellular location">
    <subcellularLocation>
        <location evidence="1">Mitochondrion inner membrane</location>
        <topology evidence="1">Multi-pass membrane protein</topology>
        <orientation evidence="1">Matrix side</orientation>
    </subcellularLocation>
</comment>
<feature type="domain" description="Acylphosphatase-like" evidence="21">
    <location>
        <begin position="4"/>
        <end position="91"/>
    </location>
</feature>
<evidence type="ECO:0000256" key="8">
    <source>
        <dbReference type="ARBA" id="ARBA00022946"/>
    </source>
</evidence>
<evidence type="ECO:0000256" key="3">
    <source>
        <dbReference type="ARBA" id="ARBA00022448"/>
    </source>
</evidence>
<keyword evidence="6 17" id="KW-0479">Metal-binding</keyword>
<proteinExistence type="inferred from homology"/>
<dbReference type="FunFam" id="1.20.1260.140:FF:000002">
    <property type="entry name" value="Alternative oxidase"/>
    <property type="match status" value="1"/>
</dbReference>
<dbReference type="GO" id="GO:0005743">
    <property type="term" value="C:mitochondrial inner membrane"/>
    <property type="evidence" value="ECO:0007669"/>
    <property type="project" value="UniProtKB-SubCell"/>
</dbReference>
<evidence type="ECO:0000256" key="20">
    <source>
        <dbReference type="SAM" id="Phobius"/>
    </source>
</evidence>
<dbReference type="OrthoDB" id="16906at2759"/>
<feature type="compositionally biased region" description="Basic and acidic residues" evidence="19">
    <location>
        <begin position="448"/>
        <end position="457"/>
    </location>
</feature>
<keyword evidence="10 20" id="KW-1133">Transmembrane helix</keyword>
<evidence type="ECO:0000256" key="15">
    <source>
        <dbReference type="ARBA" id="ARBA00025285"/>
    </source>
</evidence>
<feature type="active site" evidence="16">
    <location>
        <position position="37"/>
    </location>
</feature>
<dbReference type="SUPFAM" id="SSF54975">
    <property type="entry name" value="Acylphosphatase/BLUF domain-like"/>
    <property type="match status" value="1"/>
</dbReference>
<sequence length="457" mass="51891">MSKRISYKVEGDVQGVNYRAFAVKQATSLNVTGHARNADDGTVEGEAQGEPSALDKFVQHLQMGPSEADVKKVDHKEITVRDGEKGFQSNSYTSNMMNCTRGITANAFTKQSAGQALRSLNGKINIAASRPAFIHLQQQCSPPRRQFSTTKVMGIKEFFPAPDAPNIKLTEPAWPHPVYSQEQMEAVAIAHRQAKTWSDWFALSAMRFLRFGLDVASGYKPDKHTKDVAAAKKNPQTGVVKSAMTERQWMIRFIFLESVAGVPGMVAGMLRHLHSMRRMKRDNGWIETLLEESYNERMHLLTFMKMAEPGWFLRLMVLGAQGVFFNGMFLFYLVSPKTCHRFVGYLEEEAVYTYSRVLSDIDAGKLPMFSQMQAPDIAVKYWNMPEDHRSMRDLILYIRADESKHREVNHTLGNLDQKNDPNPYNSKYKDESQPHPVKDIAFQNPTGWEREDVIGKQ</sequence>
<evidence type="ECO:0000256" key="6">
    <source>
        <dbReference type="ARBA" id="ARBA00022723"/>
    </source>
</evidence>
<dbReference type="HOGENOM" id="CLU_041974_3_0_1"/>
<feature type="region of interest" description="Disordered" evidence="19">
    <location>
        <begin position="411"/>
        <end position="457"/>
    </location>
</feature>
<evidence type="ECO:0000256" key="14">
    <source>
        <dbReference type="ARBA" id="ARBA00023136"/>
    </source>
</evidence>
<keyword evidence="9 17" id="KW-0249">Electron transport</keyword>
<keyword evidence="13" id="KW-0496">Mitochondrion</keyword>
<keyword evidence="12 17" id="KW-0408">Iron</keyword>
<dbReference type="InterPro" id="IPR036046">
    <property type="entry name" value="Acylphosphatase-like_dom_sf"/>
</dbReference>
<dbReference type="CDD" id="cd01053">
    <property type="entry name" value="AOX"/>
    <property type="match status" value="1"/>
</dbReference>
<keyword evidence="14 17" id="KW-0472">Membrane</keyword>
<feature type="active site" evidence="16">
    <location>
        <position position="19"/>
    </location>
</feature>
<evidence type="ECO:0000313" key="22">
    <source>
        <dbReference type="EMBL" id="EMC96090.1"/>
    </source>
</evidence>
<dbReference type="InterPro" id="IPR002680">
    <property type="entry name" value="AOX"/>
</dbReference>
<dbReference type="STRING" id="717646.M2NB62"/>